<name>A0ABR0DXC8_ZASCE</name>
<comment type="caution">
    <text evidence="7">The sequence shown here is derived from an EMBL/GenBank/DDBJ whole genome shotgun (WGS) entry which is preliminary data.</text>
</comment>
<evidence type="ECO:0000256" key="6">
    <source>
        <dbReference type="SAM" id="Phobius"/>
    </source>
</evidence>
<reference evidence="7 8" key="1">
    <citation type="journal article" date="2023" name="G3 (Bethesda)">
        <title>A chromosome-level genome assembly of Zasmidium syzygii isolated from banana leaves.</title>
        <authorList>
            <person name="van Westerhoven A.C."/>
            <person name="Mehrabi R."/>
            <person name="Talebi R."/>
            <person name="Steentjes M.B.F."/>
            <person name="Corcolon B."/>
            <person name="Chong P.A."/>
            <person name="Kema G.H.J."/>
            <person name="Seidl M.F."/>
        </authorList>
    </citation>
    <scope>NUCLEOTIDE SEQUENCE [LARGE SCALE GENOMIC DNA]</scope>
    <source>
        <strain evidence="7 8">P124</strain>
    </source>
</reference>
<evidence type="ECO:0000256" key="2">
    <source>
        <dbReference type="ARBA" id="ARBA00022448"/>
    </source>
</evidence>
<feature type="transmembrane region" description="Helical" evidence="6">
    <location>
        <begin position="6"/>
        <end position="26"/>
    </location>
</feature>
<evidence type="ECO:0000313" key="8">
    <source>
        <dbReference type="Proteomes" id="UP001305779"/>
    </source>
</evidence>
<dbReference type="Proteomes" id="UP001305779">
    <property type="component" value="Unassembled WGS sequence"/>
</dbReference>
<keyword evidence="2" id="KW-0813">Transport</keyword>
<proteinExistence type="predicted"/>
<keyword evidence="5 6" id="KW-0472">Membrane</keyword>
<feature type="transmembrane region" description="Helical" evidence="6">
    <location>
        <begin position="234"/>
        <end position="258"/>
    </location>
</feature>
<keyword evidence="4 6" id="KW-1133">Transmembrane helix</keyword>
<evidence type="ECO:0008006" key="9">
    <source>
        <dbReference type="Google" id="ProtNLM"/>
    </source>
</evidence>
<feature type="transmembrane region" description="Helical" evidence="6">
    <location>
        <begin position="204"/>
        <end position="222"/>
    </location>
</feature>
<keyword evidence="8" id="KW-1185">Reference proteome</keyword>
<keyword evidence="3 6" id="KW-0812">Transmembrane</keyword>
<evidence type="ECO:0000256" key="1">
    <source>
        <dbReference type="ARBA" id="ARBA00004141"/>
    </source>
</evidence>
<evidence type="ECO:0000313" key="7">
    <source>
        <dbReference type="EMBL" id="KAK4493818.1"/>
    </source>
</evidence>
<feature type="transmembrane region" description="Helical" evidence="6">
    <location>
        <begin position="142"/>
        <end position="163"/>
    </location>
</feature>
<dbReference type="PANTHER" id="PTHR43791">
    <property type="entry name" value="PERMEASE-RELATED"/>
    <property type="match status" value="1"/>
</dbReference>
<evidence type="ECO:0000256" key="5">
    <source>
        <dbReference type="ARBA" id="ARBA00023136"/>
    </source>
</evidence>
<sequence length="296" mass="32879">MDGAGGFILEGIFTVVAGSGLYWLLADSPQTASFLKAWEAEAINRRLEQDSGTSEGSVGMNDKFSWKVFRSALFEWKIWVAVIVWWGNCIPLFGFTFMAPTIIHSLGYSSTTAQLLTVPVYTLGVLSTILFSHLSDRRRTRWLYIIIPYTIAATGFLGLLAVPQPRLPGLTYAFLFFIPAGIYPGLIGILSWIGNNLAPSWKRAIGMSLLISIGNTGGLVGSNIFQEKQAPEYWLGYGFCFGILLAAIASVVVLKVGYERENRRRDEWTGEDGAGRWSEGELREMGDRSPFYRYVV</sequence>
<dbReference type="SUPFAM" id="SSF103473">
    <property type="entry name" value="MFS general substrate transporter"/>
    <property type="match status" value="1"/>
</dbReference>
<dbReference type="Pfam" id="PF07690">
    <property type="entry name" value="MFS_1"/>
    <property type="match status" value="1"/>
</dbReference>
<dbReference type="EMBL" id="JAXOVC010000015">
    <property type="protein sequence ID" value="KAK4493818.1"/>
    <property type="molecule type" value="Genomic_DNA"/>
</dbReference>
<dbReference type="PANTHER" id="PTHR43791:SF18">
    <property type="entry name" value="NICOTINIC ACID TRANSPORTER TNA1, PUTATIVE (AFU_ORTHOLOGUE AFUA_3G03820)-RELATED"/>
    <property type="match status" value="1"/>
</dbReference>
<evidence type="ECO:0000256" key="4">
    <source>
        <dbReference type="ARBA" id="ARBA00022989"/>
    </source>
</evidence>
<feature type="transmembrane region" description="Helical" evidence="6">
    <location>
        <begin position="115"/>
        <end position="135"/>
    </location>
</feature>
<feature type="transmembrane region" description="Helical" evidence="6">
    <location>
        <begin position="169"/>
        <end position="192"/>
    </location>
</feature>
<dbReference type="InterPro" id="IPR011701">
    <property type="entry name" value="MFS"/>
</dbReference>
<accession>A0ABR0DXC8</accession>
<dbReference type="Gene3D" id="1.20.1250.20">
    <property type="entry name" value="MFS general substrate transporter like domains"/>
    <property type="match status" value="1"/>
</dbReference>
<feature type="transmembrane region" description="Helical" evidence="6">
    <location>
        <begin position="78"/>
        <end position="103"/>
    </location>
</feature>
<organism evidence="7 8">
    <name type="scientific">Zasmidium cellare</name>
    <name type="common">Wine cellar mold</name>
    <name type="synonym">Racodium cellare</name>
    <dbReference type="NCBI Taxonomy" id="395010"/>
    <lineage>
        <taxon>Eukaryota</taxon>
        <taxon>Fungi</taxon>
        <taxon>Dikarya</taxon>
        <taxon>Ascomycota</taxon>
        <taxon>Pezizomycotina</taxon>
        <taxon>Dothideomycetes</taxon>
        <taxon>Dothideomycetidae</taxon>
        <taxon>Mycosphaerellales</taxon>
        <taxon>Mycosphaerellaceae</taxon>
        <taxon>Zasmidium</taxon>
    </lineage>
</organism>
<gene>
    <name evidence="7" type="ORF">PRZ48_015003</name>
</gene>
<protein>
    <recommendedName>
        <fullName evidence="9">MFS general substrate transporter</fullName>
    </recommendedName>
</protein>
<dbReference type="InterPro" id="IPR036259">
    <property type="entry name" value="MFS_trans_sf"/>
</dbReference>
<evidence type="ECO:0000256" key="3">
    <source>
        <dbReference type="ARBA" id="ARBA00022692"/>
    </source>
</evidence>
<comment type="subcellular location">
    <subcellularLocation>
        <location evidence="1">Membrane</location>
        <topology evidence="1">Multi-pass membrane protein</topology>
    </subcellularLocation>
</comment>